<dbReference type="EMBL" id="UZAK01016065">
    <property type="protein sequence ID" value="VDP06344.1"/>
    <property type="molecule type" value="Genomic_DNA"/>
</dbReference>
<evidence type="ECO:0000313" key="4">
    <source>
        <dbReference type="WBParaSite" id="SCUD_0000667601-mRNA-1"/>
    </source>
</evidence>
<accession>A0A183JVD1</accession>
<proteinExistence type="predicted"/>
<dbReference type="AlphaFoldDB" id="A0A183JVD1"/>
<feature type="compositionally biased region" description="Polar residues" evidence="1">
    <location>
        <begin position="45"/>
        <end position="55"/>
    </location>
</feature>
<sequence>MYEAYPNRLDNVNLRIFFTSFLFYNFTQFPSPREIALSCGIISNTESRSQSPDSQPDTEDSANSDTRQSPTNNQIQSLLCPERLPALCFPCLIPSSFCSPTDEMSNELWKTACQTGPRPIIFVYRFSYGLPQELFDKATVRLNWPELFKVSSLVIFLTLFRLSFDVIR</sequence>
<reference evidence="2 3" key="2">
    <citation type="submission" date="2018-11" db="EMBL/GenBank/DDBJ databases">
        <authorList>
            <consortium name="Pathogen Informatics"/>
        </authorList>
    </citation>
    <scope>NUCLEOTIDE SEQUENCE [LARGE SCALE GENOMIC DNA]</scope>
    <source>
        <strain evidence="2">Dakar</strain>
        <strain evidence="3">Dakar, Senegal</strain>
    </source>
</reference>
<evidence type="ECO:0000313" key="3">
    <source>
        <dbReference type="Proteomes" id="UP000279833"/>
    </source>
</evidence>
<name>A0A183JVD1_9TREM</name>
<dbReference type="STRING" id="6186.A0A183JVD1"/>
<evidence type="ECO:0000313" key="2">
    <source>
        <dbReference type="EMBL" id="VDP06344.1"/>
    </source>
</evidence>
<dbReference type="Proteomes" id="UP000279833">
    <property type="component" value="Unassembled WGS sequence"/>
</dbReference>
<dbReference type="WBParaSite" id="SCUD_0000667601-mRNA-1">
    <property type="protein sequence ID" value="SCUD_0000667601-mRNA-1"/>
    <property type="gene ID" value="SCUD_0000667601"/>
</dbReference>
<feature type="compositionally biased region" description="Polar residues" evidence="1">
    <location>
        <begin position="63"/>
        <end position="72"/>
    </location>
</feature>
<keyword evidence="3" id="KW-1185">Reference proteome</keyword>
<organism evidence="4">
    <name type="scientific">Schistosoma curassoni</name>
    <dbReference type="NCBI Taxonomy" id="6186"/>
    <lineage>
        <taxon>Eukaryota</taxon>
        <taxon>Metazoa</taxon>
        <taxon>Spiralia</taxon>
        <taxon>Lophotrochozoa</taxon>
        <taxon>Platyhelminthes</taxon>
        <taxon>Trematoda</taxon>
        <taxon>Digenea</taxon>
        <taxon>Strigeidida</taxon>
        <taxon>Schistosomatoidea</taxon>
        <taxon>Schistosomatidae</taxon>
        <taxon>Schistosoma</taxon>
    </lineage>
</organism>
<protein>
    <submittedName>
        <fullName evidence="2 4">Uncharacterized protein</fullName>
    </submittedName>
</protein>
<feature type="region of interest" description="Disordered" evidence="1">
    <location>
        <begin position="45"/>
        <end position="72"/>
    </location>
</feature>
<evidence type="ECO:0000256" key="1">
    <source>
        <dbReference type="SAM" id="MobiDB-lite"/>
    </source>
</evidence>
<reference evidence="4" key="1">
    <citation type="submission" date="2016-06" db="UniProtKB">
        <authorList>
            <consortium name="WormBaseParasite"/>
        </authorList>
    </citation>
    <scope>IDENTIFICATION</scope>
</reference>
<gene>
    <name evidence="2" type="ORF">SCUD_LOCUS6676</name>
</gene>